<gene>
    <name evidence="5" type="ORF">LRB_621</name>
</gene>
<dbReference type="AlphaFoldDB" id="A0A0G8G6L2"/>
<dbReference type="SMART" id="SM00382">
    <property type="entry name" value="AAA"/>
    <property type="match status" value="1"/>
</dbReference>
<sequence length="220" mass="24808">MSSIVKIEHVTKKMKSLVALDDISLEISEPGIYGFVGPNGSGKSLIFKTILGFLKPDSGQVFVHGKKLRKDILFAEDTGYSMVEYAALADKTGKQNLELMDILASEKHDLDKLLRYVGLDPNNQRTYKEYSLGMKQRLLLAMAMLSDPSLLIFDEPTNALDEDGQEFLKRLVLEQRKRGKTLLISSHDKTFINDVADKIYYVSEGRIKKEAVNCDEKIDE</sequence>
<evidence type="ECO:0000256" key="2">
    <source>
        <dbReference type="ARBA" id="ARBA00022448"/>
    </source>
</evidence>
<protein>
    <submittedName>
        <fullName evidence="5">ABC transporter ATP-binding protein</fullName>
    </submittedName>
</protein>
<dbReference type="GO" id="GO:0005524">
    <property type="term" value="F:ATP binding"/>
    <property type="evidence" value="ECO:0007669"/>
    <property type="project" value="UniProtKB-KW"/>
</dbReference>
<comment type="similarity">
    <text evidence="1">Belongs to the ABC transporter superfamily.</text>
</comment>
<reference evidence="5 6" key="1">
    <citation type="journal article" date="2015" name="BMC Microbiol.">
        <title>Lactobacillus ruminis strains cluster according to their mammalian gut source.</title>
        <authorList>
            <person name="O' Donnell M.M."/>
            <person name="Harris H.M."/>
            <person name="Lynch D.B."/>
            <person name="Ross R.P."/>
            <person name="O'Toole P.W."/>
        </authorList>
    </citation>
    <scope>NUCLEOTIDE SEQUENCE [LARGE SCALE GENOMIC DNA]</scope>
    <source>
        <strain evidence="5 6">ATCC 27780</strain>
    </source>
</reference>
<dbReference type="PROSITE" id="PS00211">
    <property type="entry name" value="ABC_TRANSPORTER_1"/>
    <property type="match status" value="1"/>
</dbReference>
<dbReference type="GO" id="GO:0016887">
    <property type="term" value="F:ATP hydrolysis activity"/>
    <property type="evidence" value="ECO:0007669"/>
    <property type="project" value="InterPro"/>
</dbReference>
<evidence type="ECO:0000256" key="4">
    <source>
        <dbReference type="ARBA" id="ARBA00022840"/>
    </source>
</evidence>
<organism evidence="5 6">
    <name type="scientific">Ligilactobacillus ruminis</name>
    <dbReference type="NCBI Taxonomy" id="1623"/>
    <lineage>
        <taxon>Bacteria</taxon>
        <taxon>Bacillati</taxon>
        <taxon>Bacillota</taxon>
        <taxon>Bacilli</taxon>
        <taxon>Lactobacillales</taxon>
        <taxon>Lactobacillaceae</taxon>
        <taxon>Ligilactobacillus</taxon>
    </lineage>
</organism>
<dbReference type="InterPro" id="IPR003593">
    <property type="entry name" value="AAA+_ATPase"/>
</dbReference>
<dbReference type="Gene3D" id="3.40.50.300">
    <property type="entry name" value="P-loop containing nucleotide triphosphate hydrolases"/>
    <property type="match status" value="1"/>
</dbReference>
<evidence type="ECO:0000313" key="6">
    <source>
        <dbReference type="Proteomes" id="UP000035618"/>
    </source>
</evidence>
<evidence type="ECO:0000256" key="3">
    <source>
        <dbReference type="ARBA" id="ARBA00022741"/>
    </source>
</evidence>
<keyword evidence="3" id="KW-0547">Nucleotide-binding</keyword>
<evidence type="ECO:0000256" key="1">
    <source>
        <dbReference type="ARBA" id="ARBA00005417"/>
    </source>
</evidence>
<proteinExistence type="inferred from homology"/>
<keyword evidence="2" id="KW-0813">Transport</keyword>
<accession>A0A0G8G6L2</accession>
<keyword evidence="4 5" id="KW-0067">ATP-binding</keyword>
<dbReference type="CDD" id="cd03230">
    <property type="entry name" value="ABC_DR_subfamily_A"/>
    <property type="match status" value="1"/>
</dbReference>
<dbReference type="PROSITE" id="PS50893">
    <property type="entry name" value="ABC_TRANSPORTER_2"/>
    <property type="match status" value="1"/>
</dbReference>
<evidence type="ECO:0000313" key="5">
    <source>
        <dbReference type="EMBL" id="KLA47326.1"/>
    </source>
</evidence>
<dbReference type="InterPro" id="IPR017871">
    <property type="entry name" value="ABC_transporter-like_CS"/>
</dbReference>
<dbReference type="InterPro" id="IPR003439">
    <property type="entry name" value="ABC_transporter-like_ATP-bd"/>
</dbReference>
<dbReference type="PANTHER" id="PTHR43335:SF4">
    <property type="entry name" value="ABC TRANSPORTER, ATP-BINDING PROTEIN"/>
    <property type="match status" value="1"/>
</dbReference>
<dbReference type="PANTHER" id="PTHR43335">
    <property type="entry name" value="ABC TRANSPORTER, ATP-BINDING PROTEIN"/>
    <property type="match status" value="1"/>
</dbReference>
<dbReference type="Pfam" id="PF00005">
    <property type="entry name" value="ABC_tran"/>
    <property type="match status" value="1"/>
</dbReference>
<dbReference type="Proteomes" id="UP000035618">
    <property type="component" value="Unassembled WGS sequence"/>
</dbReference>
<name>A0A0G8G6L2_9LACO</name>
<dbReference type="SUPFAM" id="SSF52540">
    <property type="entry name" value="P-loop containing nucleoside triphosphate hydrolases"/>
    <property type="match status" value="1"/>
</dbReference>
<comment type="caution">
    <text evidence="5">The sequence shown here is derived from an EMBL/GenBank/DDBJ whole genome shotgun (WGS) entry which is preliminary data.</text>
</comment>
<dbReference type="RefSeq" id="WP_046921549.1">
    <property type="nucleotide sequence ID" value="NZ_JHAB01000054.1"/>
</dbReference>
<dbReference type="EMBL" id="JHAJ01000009">
    <property type="protein sequence ID" value="KLA47326.1"/>
    <property type="molecule type" value="Genomic_DNA"/>
</dbReference>
<dbReference type="InterPro" id="IPR027417">
    <property type="entry name" value="P-loop_NTPase"/>
</dbReference>